<evidence type="ECO:0000313" key="1">
    <source>
        <dbReference type="EMBL" id="GIY66599.1"/>
    </source>
</evidence>
<proteinExistence type="predicted"/>
<name>A0AAV4V9L8_CAEEX</name>
<sequence>MGSTVGTKSNSLIRVGDNVMAERGEGLSGNEIHRFRFINGVLFLGAGIRLDAIASVELWLHGVPSVDDKLQWGGRPCTNPSMGLQVMEV</sequence>
<dbReference type="EMBL" id="BPLR01014135">
    <property type="protein sequence ID" value="GIY66599.1"/>
    <property type="molecule type" value="Genomic_DNA"/>
</dbReference>
<dbReference type="Proteomes" id="UP001054945">
    <property type="component" value="Unassembled WGS sequence"/>
</dbReference>
<keyword evidence="2" id="KW-1185">Reference proteome</keyword>
<evidence type="ECO:0000313" key="2">
    <source>
        <dbReference type="Proteomes" id="UP001054945"/>
    </source>
</evidence>
<accession>A0AAV4V9L8</accession>
<dbReference type="AlphaFoldDB" id="A0AAV4V9L8"/>
<comment type="caution">
    <text evidence="1">The sequence shown here is derived from an EMBL/GenBank/DDBJ whole genome shotgun (WGS) entry which is preliminary data.</text>
</comment>
<reference evidence="1 2" key="1">
    <citation type="submission" date="2021-06" db="EMBL/GenBank/DDBJ databases">
        <title>Caerostris extrusa draft genome.</title>
        <authorList>
            <person name="Kono N."/>
            <person name="Arakawa K."/>
        </authorList>
    </citation>
    <scope>NUCLEOTIDE SEQUENCE [LARGE SCALE GENOMIC DNA]</scope>
</reference>
<organism evidence="1 2">
    <name type="scientific">Caerostris extrusa</name>
    <name type="common">Bark spider</name>
    <name type="synonym">Caerostris bankana</name>
    <dbReference type="NCBI Taxonomy" id="172846"/>
    <lineage>
        <taxon>Eukaryota</taxon>
        <taxon>Metazoa</taxon>
        <taxon>Ecdysozoa</taxon>
        <taxon>Arthropoda</taxon>
        <taxon>Chelicerata</taxon>
        <taxon>Arachnida</taxon>
        <taxon>Araneae</taxon>
        <taxon>Araneomorphae</taxon>
        <taxon>Entelegynae</taxon>
        <taxon>Araneoidea</taxon>
        <taxon>Araneidae</taxon>
        <taxon>Caerostris</taxon>
    </lineage>
</organism>
<gene>
    <name evidence="1" type="ORF">CEXT_389761</name>
</gene>
<protein>
    <submittedName>
        <fullName evidence="1">Uncharacterized protein</fullName>
    </submittedName>
</protein>